<gene>
    <name evidence="1" type="ORF">OPT61_g8363</name>
</gene>
<organism evidence="1 2">
    <name type="scientific">Boeremia exigua</name>
    <dbReference type="NCBI Taxonomy" id="749465"/>
    <lineage>
        <taxon>Eukaryota</taxon>
        <taxon>Fungi</taxon>
        <taxon>Dikarya</taxon>
        <taxon>Ascomycota</taxon>
        <taxon>Pezizomycotina</taxon>
        <taxon>Dothideomycetes</taxon>
        <taxon>Pleosporomycetidae</taxon>
        <taxon>Pleosporales</taxon>
        <taxon>Pleosporineae</taxon>
        <taxon>Didymellaceae</taxon>
        <taxon>Boeremia</taxon>
    </lineage>
</organism>
<dbReference type="Proteomes" id="UP001153331">
    <property type="component" value="Unassembled WGS sequence"/>
</dbReference>
<comment type="caution">
    <text evidence="1">The sequence shown here is derived from an EMBL/GenBank/DDBJ whole genome shotgun (WGS) entry which is preliminary data.</text>
</comment>
<protein>
    <submittedName>
        <fullName evidence="1">Uncharacterized protein</fullName>
    </submittedName>
</protein>
<reference evidence="1" key="1">
    <citation type="submission" date="2022-11" db="EMBL/GenBank/DDBJ databases">
        <title>Genome Sequence of Boeremia exigua.</title>
        <authorList>
            <person name="Buettner E."/>
        </authorList>
    </citation>
    <scope>NUCLEOTIDE SEQUENCE</scope>
    <source>
        <strain evidence="1">CU02</strain>
    </source>
</reference>
<evidence type="ECO:0000313" key="1">
    <source>
        <dbReference type="EMBL" id="KAJ8108162.1"/>
    </source>
</evidence>
<dbReference type="EMBL" id="JAPHNI010000793">
    <property type="protein sequence ID" value="KAJ8108162.1"/>
    <property type="molecule type" value="Genomic_DNA"/>
</dbReference>
<keyword evidence="2" id="KW-1185">Reference proteome</keyword>
<name>A0ACC2HYK4_9PLEO</name>
<proteinExistence type="predicted"/>
<evidence type="ECO:0000313" key="2">
    <source>
        <dbReference type="Proteomes" id="UP001153331"/>
    </source>
</evidence>
<sequence>MNVLNAAPVGQQKQMLGEALYPKIHEMQPELAGKITGMLLEMDNSELINLTSDEAALRAKVDEAMSVYDEYVKNKDGEGEKEAPKEETKEETKA</sequence>
<accession>A0ACC2HYK4</accession>